<dbReference type="EMBL" id="QGMY01000006">
    <property type="protein sequence ID" value="PWR72546.1"/>
    <property type="molecule type" value="Genomic_DNA"/>
</dbReference>
<gene>
    <name evidence="1" type="ORF">DK846_06140</name>
</gene>
<accession>A0A2V2N473</accession>
<dbReference type="AlphaFoldDB" id="A0A2V2N473"/>
<dbReference type="RefSeq" id="WP_109968058.1">
    <property type="nucleotide sequence ID" value="NZ_QGMY01000006.1"/>
</dbReference>
<protein>
    <submittedName>
        <fullName evidence="1">Uncharacterized protein</fullName>
    </submittedName>
</protein>
<dbReference type="Pfam" id="PF24434">
    <property type="entry name" value="DUF7557"/>
    <property type="match status" value="1"/>
</dbReference>
<name>A0A2V2N473_9EURY</name>
<evidence type="ECO:0000313" key="2">
    <source>
        <dbReference type="Proteomes" id="UP000245657"/>
    </source>
</evidence>
<reference evidence="1 2" key="1">
    <citation type="submission" date="2018-05" db="EMBL/GenBank/DDBJ databases">
        <title>Draft genome of Methanospirillum lacunae Ki8-1.</title>
        <authorList>
            <person name="Dueholm M.S."/>
            <person name="Nielsen P.H."/>
            <person name="Bakmann L.F."/>
            <person name="Otzen D.E."/>
        </authorList>
    </citation>
    <scope>NUCLEOTIDE SEQUENCE [LARGE SCALE GENOMIC DNA]</scope>
    <source>
        <strain evidence="1 2">Ki8-1</strain>
    </source>
</reference>
<keyword evidence="2" id="KW-1185">Reference proteome</keyword>
<comment type="caution">
    <text evidence="1">The sequence shown here is derived from an EMBL/GenBank/DDBJ whole genome shotgun (WGS) entry which is preliminary data.</text>
</comment>
<organism evidence="1 2">
    <name type="scientific">Methanospirillum lacunae</name>
    <dbReference type="NCBI Taxonomy" id="668570"/>
    <lineage>
        <taxon>Archaea</taxon>
        <taxon>Methanobacteriati</taxon>
        <taxon>Methanobacteriota</taxon>
        <taxon>Stenosarchaea group</taxon>
        <taxon>Methanomicrobia</taxon>
        <taxon>Methanomicrobiales</taxon>
        <taxon>Methanospirillaceae</taxon>
        <taxon>Methanospirillum</taxon>
    </lineage>
</organism>
<evidence type="ECO:0000313" key="1">
    <source>
        <dbReference type="EMBL" id="PWR72546.1"/>
    </source>
</evidence>
<dbReference type="Proteomes" id="UP000245657">
    <property type="component" value="Unassembled WGS sequence"/>
</dbReference>
<sequence length="77" mass="8910">MSSSTIQIPESTIHALDHLKAYPNETYAEVIERLIVLSNTEDDITPEEWARIQQAETEYKNGKTYTLDELKRRLGDE</sequence>
<proteinExistence type="predicted"/>
<dbReference type="InterPro" id="IPR055979">
    <property type="entry name" value="DUF7557"/>
</dbReference>
<dbReference type="OrthoDB" id="7794at2157"/>